<dbReference type="GO" id="GO:0043565">
    <property type="term" value="F:sequence-specific DNA binding"/>
    <property type="evidence" value="ECO:0007669"/>
    <property type="project" value="InterPro"/>
</dbReference>
<keyword evidence="9" id="KW-1185">Reference proteome</keyword>
<feature type="compositionally biased region" description="Polar residues" evidence="6">
    <location>
        <begin position="208"/>
        <end position="219"/>
    </location>
</feature>
<feature type="compositionally biased region" description="Basic and acidic residues" evidence="6">
    <location>
        <begin position="132"/>
        <end position="147"/>
    </location>
</feature>
<keyword evidence="2" id="KW-0805">Transcription regulation</keyword>
<evidence type="ECO:0000256" key="1">
    <source>
        <dbReference type="ARBA" id="ARBA00004123"/>
    </source>
</evidence>
<dbReference type="Proteomes" id="UP000811609">
    <property type="component" value="Chromosome 11"/>
</dbReference>
<keyword evidence="5" id="KW-0539">Nucleus</keyword>
<protein>
    <recommendedName>
        <fullName evidence="7">WRKY domain-containing protein</fullName>
    </recommendedName>
</protein>
<proteinExistence type="predicted"/>
<dbReference type="EMBL" id="CM031819">
    <property type="protein sequence ID" value="KAG6635404.1"/>
    <property type="molecule type" value="Genomic_DNA"/>
</dbReference>
<sequence>MLRPREIFEEKQQGERAMEPAKERSGHDGDGVKEELNRYESSGFEEGFNEKTTAIDQVGNHGRPCHDQHDLKPSSPLQKDSSCSKQDDQLQSARAEMGEVREENQRLKKYLDRIMKDYQTLQMQFYDVVQQDGRKATDDSAKNHQEIEEPGFVSLSLGRAPSDTKKGEKSTTVSSQWKEADEQAKEGLSLGLMDYKLELSKSREGESLSKTSPVNSSDQEPIKEEAEETWPRGKAQKTMRSEDDEAPQQNPVKKARVSVRARCDTPTMNDGCQWRKYGQKIAKGNPCPRAYYRCTMAPSCPVRKQVQRSFEDMSILITTYEGTHNHPLPMSATAMASTTSAAASMLLSGSSSSQPGHGPSATTAADLHGLNFYLSDNSKSNHFYLSNSSFSSSPSFPTITLDLTSTPSSSSSHFNKASSNYPPRYSPANLNFGSSESNTTSWANGFLNYGSTQPYSRNQLGDLSMGRQSVENIYQSYMQKKNPTLPQHSSLPDPIAAATKAITADPSFQSALAAALTSIIGTGGASTAAGAIGNQSGDNFGQKSTLGELFPMSSTLLPAPKGNGCASSLLNKTHSTNSQPSSLMFLPRPSLPFSTSKSASTSPGDNRDHSTT</sequence>
<evidence type="ECO:0000256" key="6">
    <source>
        <dbReference type="SAM" id="MobiDB-lite"/>
    </source>
</evidence>
<evidence type="ECO:0000256" key="5">
    <source>
        <dbReference type="ARBA" id="ARBA00023242"/>
    </source>
</evidence>
<feature type="region of interest" description="Disordered" evidence="6">
    <location>
        <begin position="1"/>
        <end position="104"/>
    </location>
</feature>
<feature type="region of interest" description="Disordered" evidence="6">
    <location>
        <begin position="202"/>
        <end position="259"/>
    </location>
</feature>
<evidence type="ECO:0000256" key="2">
    <source>
        <dbReference type="ARBA" id="ARBA00023015"/>
    </source>
</evidence>
<feature type="compositionally biased region" description="Basic and acidic residues" evidence="6">
    <location>
        <begin position="1"/>
        <end position="38"/>
    </location>
</feature>
<dbReference type="PANTHER" id="PTHR31429:SF86">
    <property type="entry name" value="WRKY TRANSCRIPTION FACTOR 61-RELATED"/>
    <property type="match status" value="1"/>
</dbReference>
<dbReference type="InterPro" id="IPR003657">
    <property type="entry name" value="WRKY_dom"/>
</dbReference>
<evidence type="ECO:0000256" key="4">
    <source>
        <dbReference type="ARBA" id="ARBA00023163"/>
    </source>
</evidence>
<gene>
    <name evidence="8" type="ORF">CIPAW_11G039600</name>
</gene>
<dbReference type="GO" id="GO:0005634">
    <property type="term" value="C:nucleus"/>
    <property type="evidence" value="ECO:0007669"/>
    <property type="project" value="UniProtKB-SubCell"/>
</dbReference>
<feature type="domain" description="WRKY" evidence="7">
    <location>
        <begin position="263"/>
        <end position="329"/>
    </location>
</feature>
<dbReference type="PROSITE" id="PS50811">
    <property type="entry name" value="WRKY"/>
    <property type="match status" value="1"/>
</dbReference>
<feature type="region of interest" description="Disordered" evidence="6">
    <location>
        <begin position="576"/>
        <end position="612"/>
    </location>
</feature>
<evidence type="ECO:0000256" key="3">
    <source>
        <dbReference type="ARBA" id="ARBA00023125"/>
    </source>
</evidence>
<comment type="subcellular location">
    <subcellularLocation>
        <location evidence="1">Nucleus</location>
    </subcellularLocation>
</comment>
<evidence type="ECO:0000259" key="7">
    <source>
        <dbReference type="PROSITE" id="PS50811"/>
    </source>
</evidence>
<evidence type="ECO:0000313" key="8">
    <source>
        <dbReference type="EMBL" id="KAG6635404.1"/>
    </source>
</evidence>
<name>A0A8T1P0Z7_CARIL</name>
<accession>A0A8T1P0Z7</accession>
<feature type="compositionally biased region" description="Polar residues" evidence="6">
    <location>
        <begin position="75"/>
        <end position="92"/>
    </location>
</feature>
<dbReference type="PANTHER" id="PTHR31429">
    <property type="entry name" value="WRKY TRANSCRIPTION FACTOR 36-RELATED"/>
    <property type="match status" value="1"/>
</dbReference>
<feature type="compositionally biased region" description="Polar residues" evidence="6">
    <location>
        <begin position="592"/>
        <end position="604"/>
    </location>
</feature>
<dbReference type="FunFam" id="2.20.25.80:FF:000002">
    <property type="entry name" value="probable WRKY transcription factor 31"/>
    <property type="match status" value="1"/>
</dbReference>
<dbReference type="GO" id="GO:0003700">
    <property type="term" value="F:DNA-binding transcription factor activity"/>
    <property type="evidence" value="ECO:0007669"/>
    <property type="project" value="InterPro"/>
</dbReference>
<dbReference type="InterPro" id="IPR044810">
    <property type="entry name" value="WRKY_plant"/>
</dbReference>
<reference evidence="8" key="1">
    <citation type="submission" date="2020-12" db="EMBL/GenBank/DDBJ databases">
        <title>WGS assembly of Carya illinoinensis cv. Pawnee.</title>
        <authorList>
            <person name="Platts A."/>
            <person name="Shu S."/>
            <person name="Wright S."/>
            <person name="Barry K."/>
            <person name="Edger P."/>
            <person name="Pires J.C."/>
            <person name="Schmutz J."/>
        </authorList>
    </citation>
    <scope>NUCLEOTIDE SEQUENCE</scope>
    <source>
        <tissue evidence="8">Leaf</tissue>
    </source>
</reference>
<dbReference type="Pfam" id="PF03106">
    <property type="entry name" value="WRKY"/>
    <property type="match status" value="1"/>
</dbReference>
<evidence type="ECO:0000313" key="9">
    <source>
        <dbReference type="Proteomes" id="UP000811609"/>
    </source>
</evidence>
<dbReference type="AlphaFoldDB" id="A0A8T1P0Z7"/>
<dbReference type="SMART" id="SM00774">
    <property type="entry name" value="WRKY"/>
    <property type="match status" value="1"/>
</dbReference>
<keyword evidence="4" id="KW-0804">Transcription</keyword>
<organism evidence="8 9">
    <name type="scientific">Carya illinoinensis</name>
    <name type="common">Pecan</name>
    <dbReference type="NCBI Taxonomy" id="32201"/>
    <lineage>
        <taxon>Eukaryota</taxon>
        <taxon>Viridiplantae</taxon>
        <taxon>Streptophyta</taxon>
        <taxon>Embryophyta</taxon>
        <taxon>Tracheophyta</taxon>
        <taxon>Spermatophyta</taxon>
        <taxon>Magnoliopsida</taxon>
        <taxon>eudicotyledons</taxon>
        <taxon>Gunneridae</taxon>
        <taxon>Pentapetalae</taxon>
        <taxon>rosids</taxon>
        <taxon>fabids</taxon>
        <taxon>Fagales</taxon>
        <taxon>Juglandaceae</taxon>
        <taxon>Carya</taxon>
    </lineage>
</organism>
<keyword evidence="3" id="KW-0238">DNA-binding</keyword>
<comment type="caution">
    <text evidence="8">The sequence shown here is derived from an EMBL/GenBank/DDBJ whole genome shotgun (WGS) entry which is preliminary data.</text>
</comment>
<feature type="region of interest" description="Disordered" evidence="6">
    <location>
        <begin position="132"/>
        <end position="185"/>
    </location>
</feature>